<accession>A0AAV7RI49</accession>
<name>A0AAV7RI49_PLEWA</name>
<comment type="caution">
    <text evidence="2">The sequence shown here is derived from an EMBL/GenBank/DDBJ whole genome shotgun (WGS) entry which is preliminary data.</text>
</comment>
<protein>
    <submittedName>
        <fullName evidence="2">Uncharacterized protein</fullName>
    </submittedName>
</protein>
<evidence type="ECO:0000256" key="1">
    <source>
        <dbReference type="SAM" id="MobiDB-lite"/>
    </source>
</evidence>
<evidence type="ECO:0000313" key="2">
    <source>
        <dbReference type="EMBL" id="KAJ1151605.1"/>
    </source>
</evidence>
<feature type="region of interest" description="Disordered" evidence="1">
    <location>
        <begin position="19"/>
        <end position="116"/>
    </location>
</feature>
<dbReference type="EMBL" id="JANPWB010000009">
    <property type="protein sequence ID" value="KAJ1151605.1"/>
    <property type="molecule type" value="Genomic_DNA"/>
</dbReference>
<reference evidence="2" key="1">
    <citation type="journal article" date="2022" name="bioRxiv">
        <title>Sequencing and chromosome-scale assembly of the giantPleurodeles waltlgenome.</title>
        <authorList>
            <person name="Brown T."/>
            <person name="Elewa A."/>
            <person name="Iarovenko S."/>
            <person name="Subramanian E."/>
            <person name="Araus A.J."/>
            <person name="Petzold A."/>
            <person name="Susuki M."/>
            <person name="Suzuki K.-i.T."/>
            <person name="Hayashi T."/>
            <person name="Toyoda A."/>
            <person name="Oliveira C."/>
            <person name="Osipova E."/>
            <person name="Leigh N.D."/>
            <person name="Simon A."/>
            <person name="Yun M.H."/>
        </authorList>
    </citation>
    <scope>NUCLEOTIDE SEQUENCE</scope>
    <source>
        <strain evidence="2">20211129_DDA</strain>
        <tissue evidence="2">Liver</tissue>
    </source>
</reference>
<organism evidence="2 3">
    <name type="scientific">Pleurodeles waltl</name>
    <name type="common">Iberian ribbed newt</name>
    <dbReference type="NCBI Taxonomy" id="8319"/>
    <lineage>
        <taxon>Eukaryota</taxon>
        <taxon>Metazoa</taxon>
        <taxon>Chordata</taxon>
        <taxon>Craniata</taxon>
        <taxon>Vertebrata</taxon>
        <taxon>Euteleostomi</taxon>
        <taxon>Amphibia</taxon>
        <taxon>Batrachia</taxon>
        <taxon>Caudata</taxon>
        <taxon>Salamandroidea</taxon>
        <taxon>Salamandridae</taxon>
        <taxon>Pleurodelinae</taxon>
        <taxon>Pleurodeles</taxon>
    </lineage>
</organism>
<dbReference type="AlphaFoldDB" id="A0AAV7RI49"/>
<feature type="compositionally biased region" description="Polar residues" evidence="1">
    <location>
        <begin position="19"/>
        <end position="35"/>
    </location>
</feature>
<gene>
    <name evidence="2" type="ORF">NDU88_004385</name>
</gene>
<keyword evidence="3" id="KW-1185">Reference proteome</keyword>
<dbReference type="Proteomes" id="UP001066276">
    <property type="component" value="Chromosome 5"/>
</dbReference>
<evidence type="ECO:0000313" key="3">
    <source>
        <dbReference type="Proteomes" id="UP001066276"/>
    </source>
</evidence>
<proteinExistence type="predicted"/>
<feature type="compositionally biased region" description="Basic and acidic residues" evidence="1">
    <location>
        <begin position="67"/>
        <end position="88"/>
    </location>
</feature>
<sequence>METATKGSETVTRNVSFFKQFTAATQPGENSQGNVTPGEPNDQDAAQLCSGTPILEKHPTAATTVTDLREASRSLHPEPPNTDREPRQPARRSGGGRYHLRQNPNSSRRYADFSVD</sequence>